<dbReference type="GO" id="GO:0016075">
    <property type="term" value="P:rRNA catabolic process"/>
    <property type="evidence" value="ECO:0007669"/>
    <property type="project" value="TreeGrafter"/>
</dbReference>
<dbReference type="InterPro" id="IPR050080">
    <property type="entry name" value="RNase_PH"/>
</dbReference>
<sequence length="110" mass="12483">MRQIVAEVGVVSKADGSAVFEMGNTKVIAAVYGPREIQNKSQQKKNDHAVVLCEYSMAQFSTGDRRRQKFDRLQLTILLKNSLLVLTKIVNFDRFLHISLLWPFFVPIAS</sequence>
<dbReference type="GO" id="GO:0005730">
    <property type="term" value="C:nucleolus"/>
    <property type="evidence" value="ECO:0007669"/>
    <property type="project" value="TreeGrafter"/>
</dbReference>
<gene>
    <name evidence="2" type="ORF">ISN44_As09g013630</name>
</gene>
<keyword evidence="3" id="KW-1185">Reference proteome</keyword>
<dbReference type="PANTHER" id="PTHR11953">
    <property type="entry name" value="EXOSOME COMPLEX COMPONENT"/>
    <property type="match status" value="1"/>
</dbReference>
<dbReference type="InterPro" id="IPR001247">
    <property type="entry name" value="ExoRNase_PH_dom1"/>
</dbReference>
<dbReference type="GO" id="GO:0034475">
    <property type="term" value="P:U4 snRNA 3'-end processing"/>
    <property type="evidence" value="ECO:0007669"/>
    <property type="project" value="TreeGrafter"/>
</dbReference>
<name>A0A8T2AGC1_ARASU</name>
<dbReference type="Pfam" id="PF01138">
    <property type="entry name" value="RNase_PH"/>
    <property type="match status" value="1"/>
</dbReference>
<dbReference type="EMBL" id="JAEFBJ010000009">
    <property type="protein sequence ID" value="KAG7573028.1"/>
    <property type="molecule type" value="Genomic_DNA"/>
</dbReference>
<evidence type="ECO:0000259" key="1">
    <source>
        <dbReference type="Pfam" id="PF01138"/>
    </source>
</evidence>
<dbReference type="Proteomes" id="UP000694251">
    <property type="component" value="Chromosome 9"/>
</dbReference>
<protein>
    <submittedName>
        <fullName evidence="2">Ribosomal protein S5 domain 2-type fold</fullName>
    </submittedName>
</protein>
<keyword evidence="2" id="KW-0689">Ribosomal protein</keyword>
<dbReference type="GO" id="GO:0000176">
    <property type="term" value="C:nuclear exosome (RNase complex)"/>
    <property type="evidence" value="ECO:0007669"/>
    <property type="project" value="TreeGrafter"/>
</dbReference>
<dbReference type="GO" id="GO:0003723">
    <property type="term" value="F:RNA binding"/>
    <property type="evidence" value="ECO:0007669"/>
    <property type="project" value="TreeGrafter"/>
</dbReference>
<feature type="domain" description="Exoribonuclease phosphorolytic" evidence="1">
    <location>
        <begin position="1"/>
        <end position="72"/>
    </location>
</feature>
<organism evidence="2 3">
    <name type="scientific">Arabidopsis suecica</name>
    <name type="common">Swedish thale-cress</name>
    <name type="synonym">Cardaminopsis suecica</name>
    <dbReference type="NCBI Taxonomy" id="45249"/>
    <lineage>
        <taxon>Eukaryota</taxon>
        <taxon>Viridiplantae</taxon>
        <taxon>Streptophyta</taxon>
        <taxon>Embryophyta</taxon>
        <taxon>Tracheophyta</taxon>
        <taxon>Spermatophyta</taxon>
        <taxon>Magnoliopsida</taxon>
        <taxon>eudicotyledons</taxon>
        <taxon>Gunneridae</taxon>
        <taxon>Pentapetalae</taxon>
        <taxon>rosids</taxon>
        <taxon>malvids</taxon>
        <taxon>Brassicales</taxon>
        <taxon>Brassicaceae</taxon>
        <taxon>Camelineae</taxon>
        <taxon>Arabidopsis</taxon>
    </lineage>
</organism>
<dbReference type="GO" id="GO:0005840">
    <property type="term" value="C:ribosome"/>
    <property type="evidence" value="ECO:0007669"/>
    <property type="project" value="UniProtKB-KW"/>
</dbReference>
<dbReference type="OrthoDB" id="1039255at2759"/>
<reference evidence="2 3" key="1">
    <citation type="submission" date="2020-12" db="EMBL/GenBank/DDBJ databases">
        <title>Concerted genomic and epigenomic changes stabilize Arabidopsis allopolyploids.</title>
        <authorList>
            <person name="Chen Z."/>
        </authorList>
    </citation>
    <scope>NUCLEOTIDE SEQUENCE [LARGE SCALE GENOMIC DNA]</scope>
    <source>
        <strain evidence="2">As9502</strain>
        <tissue evidence="2">Leaf</tissue>
    </source>
</reference>
<evidence type="ECO:0000313" key="3">
    <source>
        <dbReference type="Proteomes" id="UP000694251"/>
    </source>
</evidence>
<dbReference type="GO" id="GO:0071051">
    <property type="term" value="P:poly(A)-dependent snoRNA 3'-end processing"/>
    <property type="evidence" value="ECO:0007669"/>
    <property type="project" value="TreeGrafter"/>
</dbReference>
<dbReference type="GO" id="GO:0071028">
    <property type="term" value="P:nuclear mRNA surveillance"/>
    <property type="evidence" value="ECO:0007669"/>
    <property type="project" value="TreeGrafter"/>
</dbReference>
<comment type="caution">
    <text evidence="2">The sequence shown here is derived from an EMBL/GenBank/DDBJ whole genome shotgun (WGS) entry which is preliminary data.</text>
</comment>
<dbReference type="GO" id="GO:0000177">
    <property type="term" value="C:cytoplasmic exosome (RNase complex)"/>
    <property type="evidence" value="ECO:0007669"/>
    <property type="project" value="TreeGrafter"/>
</dbReference>
<dbReference type="AlphaFoldDB" id="A0A8T2AGC1"/>
<accession>A0A8T2AGC1</accession>
<evidence type="ECO:0000313" key="2">
    <source>
        <dbReference type="EMBL" id="KAG7573028.1"/>
    </source>
</evidence>
<proteinExistence type="predicted"/>
<keyword evidence="2" id="KW-0687">Ribonucleoprotein</keyword>
<dbReference type="PANTHER" id="PTHR11953:SF0">
    <property type="entry name" value="EXOSOME COMPLEX COMPONENT RRP41"/>
    <property type="match status" value="1"/>
</dbReference>